<name>A0ABX2PE08_9RHOB</name>
<feature type="transmembrane region" description="Helical" evidence="1">
    <location>
        <begin position="38"/>
        <end position="57"/>
    </location>
</feature>
<proteinExistence type="predicted"/>
<feature type="transmembrane region" description="Helical" evidence="1">
    <location>
        <begin position="111"/>
        <end position="133"/>
    </location>
</feature>
<feature type="transmembrane region" description="Helical" evidence="1">
    <location>
        <begin position="69"/>
        <end position="91"/>
    </location>
</feature>
<evidence type="ECO:0000313" key="2">
    <source>
        <dbReference type="EMBL" id="NVO27720.1"/>
    </source>
</evidence>
<reference evidence="2 3" key="1">
    <citation type="submission" date="2020-04" db="EMBL/GenBank/DDBJ databases">
        <title>Donghicola sp., a member of the Rhodobacteraceae family isolated from mangrove forest in Thailand.</title>
        <authorList>
            <person name="Charoenyingcharoen P."/>
            <person name="Yukphan P."/>
        </authorList>
    </citation>
    <scope>NUCLEOTIDE SEQUENCE [LARGE SCALE GENOMIC DNA]</scope>
    <source>
        <strain evidence="2 3">C2-DW-16</strain>
    </source>
</reference>
<organism evidence="2 3">
    <name type="scientific">Donghicola mangrovi</name>
    <dbReference type="NCBI Taxonomy" id="2729614"/>
    <lineage>
        <taxon>Bacteria</taxon>
        <taxon>Pseudomonadati</taxon>
        <taxon>Pseudomonadota</taxon>
        <taxon>Alphaproteobacteria</taxon>
        <taxon>Rhodobacterales</taxon>
        <taxon>Roseobacteraceae</taxon>
        <taxon>Donghicola</taxon>
    </lineage>
</organism>
<evidence type="ECO:0000313" key="3">
    <source>
        <dbReference type="Proteomes" id="UP000523601"/>
    </source>
</evidence>
<accession>A0ABX2PE08</accession>
<gene>
    <name evidence="2" type="ORF">HJ526_09835</name>
</gene>
<keyword evidence="1" id="KW-0472">Membrane</keyword>
<dbReference type="RefSeq" id="WP_176854130.1">
    <property type="nucleotide sequence ID" value="NZ_JABCJD010000004.1"/>
</dbReference>
<keyword evidence="3" id="KW-1185">Reference proteome</keyword>
<evidence type="ECO:0008006" key="4">
    <source>
        <dbReference type="Google" id="ProtNLM"/>
    </source>
</evidence>
<protein>
    <recommendedName>
        <fullName evidence="4">DUF3429 domain-containing protein</fullName>
    </recommendedName>
</protein>
<dbReference type="Proteomes" id="UP000523601">
    <property type="component" value="Unassembled WGS sequence"/>
</dbReference>
<feature type="transmembrane region" description="Helical" evidence="1">
    <location>
        <begin position="12"/>
        <end position="32"/>
    </location>
</feature>
<keyword evidence="1" id="KW-0812">Transmembrane</keyword>
<keyword evidence="1" id="KW-1133">Transmembrane helix</keyword>
<dbReference type="EMBL" id="JABCJD010000004">
    <property type="protein sequence ID" value="NVO27720.1"/>
    <property type="molecule type" value="Genomic_DNA"/>
</dbReference>
<evidence type="ECO:0000256" key="1">
    <source>
        <dbReference type="SAM" id="Phobius"/>
    </source>
</evidence>
<sequence length="135" mass="14236">MHITSLPLPARVLSPAATGLLAPLALTLIATLHGPEAATWASALFLAAQTVALLTLAAPALNVRVAAPLLAATTLLALTTSALILPLTILGHAFWALLHQSQRFTAYLPRGYLYFTLTANLTLATVLTFTLHFTQ</sequence>
<comment type="caution">
    <text evidence="2">The sequence shown here is derived from an EMBL/GenBank/DDBJ whole genome shotgun (WGS) entry which is preliminary data.</text>
</comment>